<dbReference type="InterPro" id="IPR018494">
    <property type="entry name" value="Oxysterol-bd_CS"/>
</dbReference>
<dbReference type="PANTHER" id="PTHR10972:SF184">
    <property type="entry name" value="OXYSTEROL-BINDING PROTEIN HOMOLOG 4-RELATED"/>
    <property type="match status" value="1"/>
</dbReference>
<dbReference type="EMBL" id="LWDF02000188">
    <property type="protein sequence ID" value="KAE8254511.1"/>
    <property type="molecule type" value="Genomic_DNA"/>
</dbReference>
<dbReference type="InterPro" id="IPR000648">
    <property type="entry name" value="Oxysterol-bd"/>
</dbReference>
<dbReference type="PROSITE" id="PS01013">
    <property type="entry name" value="OSBP"/>
    <property type="match status" value="1"/>
</dbReference>
<dbReference type="GO" id="GO:0120009">
    <property type="term" value="P:intermembrane lipid transfer"/>
    <property type="evidence" value="ECO:0007669"/>
    <property type="project" value="UniProtKB-ARBA"/>
</dbReference>
<protein>
    <submittedName>
        <fullName evidence="3">Uncharacterized protein</fullName>
    </submittedName>
</protein>
<evidence type="ECO:0000313" key="3">
    <source>
        <dbReference type="EMBL" id="KAE8254511.1"/>
    </source>
</evidence>
<organism evidence="3 4">
    <name type="scientific">Tilletia indica</name>
    <dbReference type="NCBI Taxonomy" id="43049"/>
    <lineage>
        <taxon>Eukaryota</taxon>
        <taxon>Fungi</taxon>
        <taxon>Dikarya</taxon>
        <taxon>Basidiomycota</taxon>
        <taxon>Ustilaginomycotina</taxon>
        <taxon>Exobasidiomycetes</taxon>
        <taxon>Tilletiales</taxon>
        <taxon>Tilletiaceae</taxon>
        <taxon>Tilletia</taxon>
    </lineage>
</organism>
<dbReference type="Gene3D" id="6.10.250.1430">
    <property type="match status" value="1"/>
</dbReference>
<dbReference type="GO" id="GO:0008142">
    <property type="term" value="F:oxysterol binding"/>
    <property type="evidence" value="ECO:0007669"/>
    <property type="project" value="TreeGrafter"/>
</dbReference>
<gene>
    <name evidence="3" type="ORF">A4X13_0g3394</name>
</gene>
<dbReference type="FunFam" id="2.40.160.120:FF:000010">
    <property type="entry name" value="Oxysterol-binding protein homolog 4"/>
    <property type="match status" value="1"/>
</dbReference>
<dbReference type="GO" id="GO:0005829">
    <property type="term" value="C:cytosol"/>
    <property type="evidence" value="ECO:0007669"/>
    <property type="project" value="TreeGrafter"/>
</dbReference>
<comment type="similarity">
    <text evidence="1 2">Belongs to the OSBP family.</text>
</comment>
<dbReference type="Pfam" id="PF01237">
    <property type="entry name" value="Oxysterol_BP"/>
    <property type="match status" value="1"/>
</dbReference>
<dbReference type="AlphaFoldDB" id="A0A177TKE3"/>
<dbReference type="Gene3D" id="1.10.287.2720">
    <property type="match status" value="1"/>
</dbReference>
<proteinExistence type="inferred from homology"/>
<comment type="caution">
    <text evidence="3">The sequence shown here is derived from an EMBL/GenBank/DDBJ whole genome shotgun (WGS) entry which is preliminary data.</text>
</comment>
<reference evidence="3" key="1">
    <citation type="submission" date="2016-04" db="EMBL/GenBank/DDBJ databases">
        <authorList>
            <person name="Nguyen H.D."/>
            <person name="Samba Siva P."/>
            <person name="Cullis J."/>
            <person name="Levesque C.A."/>
            <person name="Hambleton S."/>
        </authorList>
    </citation>
    <scope>NUCLEOTIDE SEQUENCE</scope>
    <source>
        <strain evidence="3">DAOMC 236416</strain>
    </source>
</reference>
<evidence type="ECO:0000313" key="4">
    <source>
        <dbReference type="Proteomes" id="UP000077521"/>
    </source>
</evidence>
<dbReference type="OrthoDB" id="14833at2759"/>
<name>A0A177TKE3_9BASI</name>
<dbReference type="SUPFAM" id="SSF144000">
    <property type="entry name" value="Oxysterol-binding protein-like"/>
    <property type="match status" value="1"/>
</dbReference>
<reference evidence="3" key="2">
    <citation type="journal article" date="2019" name="IMA Fungus">
        <title>Genome sequencing and comparison of five Tilletia species to identify candidate genes for the detection of regulated species infecting wheat.</title>
        <authorList>
            <person name="Nguyen H.D.T."/>
            <person name="Sultana T."/>
            <person name="Kesanakurti P."/>
            <person name="Hambleton S."/>
        </authorList>
    </citation>
    <scope>NUCLEOTIDE SEQUENCE</scope>
    <source>
        <strain evidence="3">DAOMC 236416</strain>
    </source>
</reference>
<dbReference type="InterPro" id="IPR037239">
    <property type="entry name" value="OSBP_sf"/>
</dbReference>
<sequence length="386" mass="42665">MSNEDIDANVPKEQRAGWSQFLKSIATFSGDLSSLTAPSFILSPVSLVEFPAYWGEHPEQFAKVKEGRDDVERLTNVLRWFISTLKGQYTARNSSMGSEKKPLNPILGELFLGKWADTKGQGETSLSAEQVSHHPPITAYHLENSTAGVRLDGHSAQKTSFTKSVTLQVRQLGHAIVRFTPAGESQEQQYLITLPQLVIEGLLYGAPYIELQGTSYIQSSTGYLATITYSGRGWVSGKAHSYKATISPSAAPTNAFYTIEGDWSGVSKFKGKSPTGERDAVFWDASTPRVELQVKPIEEQDVMESRRVWAVTAAGIRKGDYEAASKDKSRIENEQRAKRKAEAAEGTEHKNRLFVHEEDDATYSTLAAMFSGKPAKEDYYRFTGSS</sequence>
<dbReference type="Proteomes" id="UP000077521">
    <property type="component" value="Unassembled WGS sequence"/>
</dbReference>
<dbReference type="PANTHER" id="PTHR10972">
    <property type="entry name" value="OXYSTEROL-BINDING PROTEIN-RELATED"/>
    <property type="match status" value="1"/>
</dbReference>
<dbReference type="Gene3D" id="3.30.70.3490">
    <property type="match status" value="1"/>
</dbReference>
<evidence type="ECO:0000256" key="2">
    <source>
        <dbReference type="RuleBase" id="RU003844"/>
    </source>
</evidence>
<dbReference type="GO" id="GO:0016020">
    <property type="term" value="C:membrane"/>
    <property type="evidence" value="ECO:0007669"/>
    <property type="project" value="TreeGrafter"/>
</dbReference>
<accession>A0A177TKE3</accession>
<evidence type="ECO:0000256" key="1">
    <source>
        <dbReference type="ARBA" id="ARBA00008842"/>
    </source>
</evidence>
<dbReference type="Gene3D" id="2.40.160.120">
    <property type="match status" value="1"/>
</dbReference>
<keyword evidence="4" id="KW-1185">Reference proteome</keyword>